<reference evidence="10 11" key="1">
    <citation type="submission" date="2019-02" db="EMBL/GenBank/DDBJ databases">
        <title>Prokaryotic population dynamics and viral predation in marine succession experiment using metagenomics: the confinement effect.</title>
        <authorList>
            <person name="Haro-Moreno J.M."/>
            <person name="Rodriguez-Valera F."/>
            <person name="Lopez-Perez M."/>
        </authorList>
    </citation>
    <scope>NUCLEOTIDE SEQUENCE [LARGE SCALE GENOMIC DNA]</scope>
    <source>
        <strain evidence="10">MED-G157</strain>
    </source>
</reference>
<dbReference type="CDD" id="cd00209">
    <property type="entry name" value="DHFR"/>
    <property type="match status" value="1"/>
</dbReference>
<evidence type="ECO:0000256" key="3">
    <source>
        <dbReference type="ARBA" id="ARBA00012856"/>
    </source>
</evidence>
<sequence>MNISIVAARSLNGIIGNSLKIPWVVKGEQALFKKITMGGILIMGRKTFDSLGKPLPGRETIIISRNENYNCDQCKVCSSLQSALVEAEKLKKSVFIAGGGQIYELALPVVNTVHISTIEKEVSGDVPFPKFPTKEFILAEEHRFTSNINYIYQRFERRK</sequence>
<evidence type="ECO:0000256" key="7">
    <source>
        <dbReference type="ARBA" id="ARBA00025067"/>
    </source>
</evidence>
<dbReference type="PROSITE" id="PS51330">
    <property type="entry name" value="DHFR_2"/>
    <property type="match status" value="1"/>
</dbReference>
<evidence type="ECO:0000313" key="10">
    <source>
        <dbReference type="EMBL" id="RZO77085.1"/>
    </source>
</evidence>
<feature type="domain" description="DHFR" evidence="9">
    <location>
        <begin position="2"/>
        <end position="157"/>
    </location>
</feature>
<evidence type="ECO:0000256" key="4">
    <source>
        <dbReference type="ARBA" id="ARBA00022563"/>
    </source>
</evidence>
<dbReference type="PIRSF" id="PIRSF000194">
    <property type="entry name" value="DHFR"/>
    <property type="match status" value="1"/>
</dbReference>
<comment type="similarity">
    <text evidence="2 8">Belongs to the dihydrofolate reductase family.</text>
</comment>
<keyword evidence="4 8" id="KW-0554">One-carbon metabolism</keyword>
<keyword evidence="5 8" id="KW-0521">NADP</keyword>
<dbReference type="Pfam" id="PF00186">
    <property type="entry name" value="DHFR_1"/>
    <property type="match status" value="1"/>
</dbReference>
<evidence type="ECO:0000256" key="6">
    <source>
        <dbReference type="ARBA" id="ARBA00023002"/>
    </source>
</evidence>
<comment type="caution">
    <text evidence="10">The sequence shown here is derived from an EMBL/GenBank/DDBJ whole genome shotgun (WGS) entry which is preliminary data.</text>
</comment>
<evidence type="ECO:0000313" key="11">
    <source>
        <dbReference type="Proteomes" id="UP000316199"/>
    </source>
</evidence>
<dbReference type="GO" id="GO:0050661">
    <property type="term" value="F:NADP binding"/>
    <property type="evidence" value="ECO:0007669"/>
    <property type="project" value="InterPro"/>
</dbReference>
<evidence type="ECO:0000259" key="9">
    <source>
        <dbReference type="PROSITE" id="PS51330"/>
    </source>
</evidence>
<comment type="pathway">
    <text evidence="1 8">Cofactor biosynthesis; tetrahydrofolate biosynthesis; 5,6,7,8-tetrahydrofolate from 7,8-dihydrofolate: step 1/1.</text>
</comment>
<dbReference type="GO" id="GO:0005829">
    <property type="term" value="C:cytosol"/>
    <property type="evidence" value="ECO:0007669"/>
    <property type="project" value="TreeGrafter"/>
</dbReference>
<dbReference type="Gene3D" id="3.40.430.10">
    <property type="entry name" value="Dihydrofolate Reductase, subunit A"/>
    <property type="match status" value="1"/>
</dbReference>
<evidence type="ECO:0000256" key="2">
    <source>
        <dbReference type="ARBA" id="ARBA00009539"/>
    </source>
</evidence>
<evidence type="ECO:0000256" key="8">
    <source>
        <dbReference type="PIRNR" id="PIRNR000194"/>
    </source>
</evidence>
<dbReference type="PANTHER" id="PTHR48069">
    <property type="entry name" value="DIHYDROFOLATE REDUCTASE"/>
    <property type="match status" value="1"/>
</dbReference>
<dbReference type="GO" id="GO:0006730">
    <property type="term" value="P:one-carbon metabolic process"/>
    <property type="evidence" value="ECO:0007669"/>
    <property type="project" value="UniProtKB-KW"/>
</dbReference>
<gene>
    <name evidence="10" type="ORF">EVA68_02415</name>
</gene>
<accession>A0A520S3N7</accession>
<dbReference type="PRINTS" id="PR00070">
    <property type="entry name" value="DHFR"/>
</dbReference>
<dbReference type="InterPro" id="IPR012259">
    <property type="entry name" value="DHFR"/>
</dbReference>
<proteinExistence type="inferred from homology"/>
<name>A0A520S3N7_9GAMM</name>
<dbReference type="EMBL" id="SHAG01000005">
    <property type="protein sequence ID" value="RZO77085.1"/>
    <property type="molecule type" value="Genomic_DNA"/>
</dbReference>
<dbReference type="AlphaFoldDB" id="A0A520S3N7"/>
<dbReference type="InterPro" id="IPR024072">
    <property type="entry name" value="DHFR-like_dom_sf"/>
</dbReference>
<dbReference type="Proteomes" id="UP000316199">
    <property type="component" value="Unassembled WGS sequence"/>
</dbReference>
<comment type="function">
    <text evidence="7 8">Key enzyme in folate metabolism. Catalyzes an essential reaction for de novo glycine and purine synthesis, and for DNA precursor synthesis.</text>
</comment>
<dbReference type="PANTHER" id="PTHR48069:SF3">
    <property type="entry name" value="DIHYDROFOLATE REDUCTASE"/>
    <property type="match status" value="1"/>
</dbReference>
<dbReference type="SUPFAM" id="SSF53597">
    <property type="entry name" value="Dihydrofolate reductase-like"/>
    <property type="match status" value="1"/>
</dbReference>
<dbReference type="GO" id="GO:0004146">
    <property type="term" value="F:dihydrofolate reductase activity"/>
    <property type="evidence" value="ECO:0007669"/>
    <property type="project" value="UniProtKB-EC"/>
</dbReference>
<dbReference type="GO" id="GO:0046452">
    <property type="term" value="P:dihydrofolate metabolic process"/>
    <property type="evidence" value="ECO:0007669"/>
    <property type="project" value="TreeGrafter"/>
</dbReference>
<evidence type="ECO:0000256" key="5">
    <source>
        <dbReference type="ARBA" id="ARBA00022857"/>
    </source>
</evidence>
<evidence type="ECO:0000256" key="1">
    <source>
        <dbReference type="ARBA" id="ARBA00004903"/>
    </source>
</evidence>
<comment type="catalytic activity">
    <reaction evidence="8">
        <text>(6S)-5,6,7,8-tetrahydrofolate + NADP(+) = 7,8-dihydrofolate + NADPH + H(+)</text>
        <dbReference type="Rhea" id="RHEA:15009"/>
        <dbReference type="ChEBI" id="CHEBI:15378"/>
        <dbReference type="ChEBI" id="CHEBI:57451"/>
        <dbReference type="ChEBI" id="CHEBI:57453"/>
        <dbReference type="ChEBI" id="CHEBI:57783"/>
        <dbReference type="ChEBI" id="CHEBI:58349"/>
        <dbReference type="EC" id="1.5.1.3"/>
    </reaction>
</comment>
<dbReference type="UniPathway" id="UPA00077">
    <property type="reaction ID" value="UER00158"/>
</dbReference>
<organism evidence="10 11">
    <name type="scientific">OM182 bacterium</name>
    <dbReference type="NCBI Taxonomy" id="2510334"/>
    <lineage>
        <taxon>Bacteria</taxon>
        <taxon>Pseudomonadati</taxon>
        <taxon>Pseudomonadota</taxon>
        <taxon>Gammaproteobacteria</taxon>
        <taxon>OMG group</taxon>
        <taxon>OM182 clade</taxon>
    </lineage>
</organism>
<dbReference type="GO" id="GO:0046655">
    <property type="term" value="P:folic acid metabolic process"/>
    <property type="evidence" value="ECO:0007669"/>
    <property type="project" value="TreeGrafter"/>
</dbReference>
<dbReference type="EC" id="1.5.1.3" evidence="3 8"/>
<protein>
    <recommendedName>
        <fullName evidence="3 8">Dihydrofolate reductase</fullName>
        <ecNumber evidence="3 8">1.5.1.3</ecNumber>
    </recommendedName>
</protein>
<keyword evidence="6 8" id="KW-0560">Oxidoreductase</keyword>
<dbReference type="InterPro" id="IPR001796">
    <property type="entry name" value="DHFR_dom"/>
</dbReference>
<dbReference type="GO" id="GO:0046654">
    <property type="term" value="P:tetrahydrofolate biosynthetic process"/>
    <property type="evidence" value="ECO:0007669"/>
    <property type="project" value="UniProtKB-UniPathway"/>
</dbReference>